<sequence length="653" mass="72645">MLTSDNTNLLEWKAFLKKNSALPFTDLLTGFKKIYGSALPIIWAPEQYPIQSNLHEEIKKSGNTSYPAFYSWSIDKKEGFWKAMIDSLSIKFEQPYSSVLEKSDDPDQVHWLKNARFNIVESCFQAASEQAAIFYQAEQSSEIHTISYGALKQKVIQYASGLSKNGFAAHDRIILYLPFSIDAIAFYLACIYMGAEPVLVSDSFSAQELTKRIAIIKAKAVLTTDQYWYADKKIAVLPKVLEANPCRIILYSEEQSDASTIRANKADLLLSDLLDVYGTSYPPYYHTTADTISILFSSGTTKEPKALPWKAATPIKCAVDGKLLQDIHAGDVVTWTSGMGWMMAPWLIFAALLNKASIAVYGGAYSKKEFLDFTVQTHVTVLGTIPSVVKSWRAQAFQPVANWKVRIFSSTGEPSDAEDYFYLMYLNNFNAPIIEYCGGTEIGGGYISNVVELPIALSSFNTPAPGSTFILLDENKHVVEQAGAGEVFLIPPAIGLSQEILNKSHAEEYYANLPVLPAYPLLRRHGDGFHKTTIEGTAYYRSMGRTDDSMNLGGIKVSAVEIETVVNTHPDIIESAAVALQSTGGGPERLVVFVHTTHETDNVQLQKELQKIIQAELNPLFKIYDLVFKENFPRTASNKLMRKELRKELAGHF</sequence>
<feature type="domain" description="Acetyl-coenzyme A synthetase N-terminal" evidence="5">
    <location>
        <begin position="66"/>
        <end position="123"/>
    </location>
</feature>
<dbReference type="InterPro" id="IPR025110">
    <property type="entry name" value="AMP-bd_C"/>
</dbReference>
<dbReference type="PANTHER" id="PTHR44378:SF2">
    <property type="entry name" value="ACYL-ACTIVATING ENZYME 17, PEROXISOMAL-RELATED"/>
    <property type="match status" value="1"/>
</dbReference>
<gene>
    <name evidence="6" type="primary">acs</name>
    <name evidence="6" type="ordered locus">CHU_2982</name>
</gene>
<keyword evidence="2" id="KW-0472">Membrane</keyword>
<dbReference type="InterPro" id="IPR032387">
    <property type="entry name" value="ACAS_N"/>
</dbReference>
<feature type="transmembrane region" description="Helical" evidence="2">
    <location>
        <begin position="173"/>
        <end position="195"/>
    </location>
</feature>
<dbReference type="AlphaFoldDB" id="A0A6N4SUQ8"/>
<name>A0A6N4SUQ8_CYTH3</name>
<keyword evidence="7" id="KW-1185">Reference proteome</keyword>
<dbReference type="RefSeq" id="WP_011586333.1">
    <property type="nucleotide sequence ID" value="NC_008255.1"/>
</dbReference>
<dbReference type="Pfam" id="PF00501">
    <property type="entry name" value="AMP-binding"/>
    <property type="match status" value="1"/>
</dbReference>
<organism evidence="6 7">
    <name type="scientific">Cytophaga hutchinsonii (strain ATCC 33406 / DSM 1761 / CIP 103989 / NBRC 15051 / NCIMB 9469 / D465)</name>
    <dbReference type="NCBI Taxonomy" id="269798"/>
    <lineage>
        <taxon>Bacteria</taxon>
        <taxon>Pseudomonadati</taxon>
        <taxon>Bacteroidota</taxon>
        <taxon>Cytophagia</taxon>
        <taxon>Cytophagales</taxon>
        <taxon>Cytophagaceae</taxon>
        <taxon>Cytophaga</taxon>
    </lineage>
</organism>
<keyword evidence="6" id="KW-0436">Ligase</keyword>
<dbReference type="GO" id="GO:0003987">
    <property type="term" value="F:acetate-CoA ligase activity"/>
    <property type="evidence" value="ECO:0007669"/>
    <property type="project" value="UniProtKB-EC"/>
</dbReference>
<dbReference type="EMBL" id="CP000383">
    <property type="protein sequence ID" value="ABG60223.1"/>
    <property type="molecule type" value="Genomic_DNA"/>
</dbReference>
<dbReference type="OrthoDB" id="9778383at2"/>
<dbReference type="Gene3D" id="3.40.50.12780">
    <property type="entry name" value="N-terminal domain of ligase-like"/>
    <property type="match status" value="1"/>
</dbReference>
<dbReference type="Gene3D" id="3.30.300.30">
    <property type="match status" value="1"/>
</dbReference>
<evidence type="ECO:0000259" key="3">
    <source>
        <dbReference type="Pfam" id="PF00501"/>
    </source>
</evidence>
<protein>
    <submittedName>
        <fullName evidence="6">Acetyl-CoA synthetase</fullName>
        <ecNumber evidence="6">6.2.1.1</ecNumber>
    </submittedName>
</protein>
<dbReference type="Pfam" id="PF16177">
    <property type="entry name" value="ACAS_N"/>
    <property type="match status" value="1"/>
</dbReference>
<reference evidence="6 7" key="1">
    <citation type="journal article" date="2007" name="Appl. Environ. Microbiol.">
        <title>Genome sequence of the cellulolytic gliding bacterium Cytophaga hutchinsonii.</title>
        <authorList>
            <person name="Xie G."/>
            <person name="Bruce D.C."/>
            <person name="Challacombe J.F."/>
            <person name="Chertkov O."/>
            <person name="Detter J.C."/>
            <person name="Gilna P."/>
            <person name="Han C.S."/>
            <person name="Lucas S."/>
            <person name="Misra M."/>
            <person name="Myers G.L."/>
            <person name="Richardson P."/>
            <person name="Tapia R."/>
            <person name="Thayer N."/>
            <person name="Thompson L.S."/>
            <person name="Brettin T.S."/>
            <person name="Henrissat B."/>
            <person name="Wilson D.B."/>
            <person name="McBride M.J."/>
        </authorList>
    </citation>
    <scope>NUCLEOTIDE SEQUENCE [LARGE SCALE GENOMIC DNA]</scope>
    <source>
        <strain evidence="7">ATCC 33406 / DSM 1761 / CIP 103989 / NBRC 15051 / NCIMB 9469 / D465</strain>
    </source>
</reference>
<dbReference type="PANTHER" id="PTHR44378">
    <property type="entry name" value="ACYL-ACTIVATING ENZYME 17, PEROXISOMAL-RELATED"/>
    <property type="match status" value="1"/>
</dbReference>
<evidence type="ECO:0000259" key="4">
    <source>
        <dbReference type="Pfam" id="PF13193"/>
    </source>
</evidence>
<feature type="domain" description="AMP-binding enzyme C-terminal" evidence="4">
    <location>
        <begin position="561"/>
        <end position="639"/>
    </location>
</feature>
<evidence type="ECO:0000259" key="5">
    <source>
        <dbReference type="Pfam" id="PF16177"/>
    </source>
</evidence>
<dbReference type="KEGG" id="chu:CHU_2982"/>
<dbReference type="EC" id="6.2.1.1" evidence="6"/>
<evidence type="ECO:0000313" key="6">
    <source>
        <dbReference type="EMBL" id="ABG60223.1"/>
    </source>
</evidence>
<feature type="domain" description="AMP-dependent synthetase/ligase" evidence="3">
    <location>
        <begin position="132"/>
        <end position="489"/>
    </location>
</feature>
<dbReference type="InterPro" id="IPR045851">
    <property type="entry name" value="AMP-bd_C_sf"/>
</dbReference>
<accession>A0A6N4SUQ8</accession>
<evidence type="ECO:0000256" key="2">
    <source>
        <dbReference type="SAM" id="Phobius"/>
    </source>
</evidence>
<dbReference type="InterPro" id="IPR000873">
    <property type="entry name" value="AMP-dep_synth/lig_dom"/>
</dbReference>
<proteinExistence type="inferred from homology"/>
<dbReference type="Pfam" id="PF13193">
    <property type="entry name" value="AMP-binding_C"/>
    <property type="match status" value="1"/>
</dbReference>
<dbReference type="Proteomes" id="UP000001822">
    <property type="component" value="Chromosome"/>
</dbReference>
<keyword evidence="2" id="KW-0812">Transmembrane</keyword>
<evidence type="ECO:0000313" key="7">
    <source>
        <dbReference type="Proteomes" id="UP000001822"/>
    </source>
</evidence>
<evidence type="ECO:0000256" key="1">
    <source>
        <dbReference type="ARBA" id="ARBA00006432"/>
    </source>
</evidence>
<keyword evidence="2" id="KW-1133">Transmembrane helix</keyword>
<dbReference type="SUPFAM" id="SSF56801">
    <property type="entry name" value="Acetyl-CoA synthetase-like"/>
    <property type="match status" value="1"/>
</dbReference>
<comment type="similarity">
    <text evidence="1">Belongs to the ATP-dependent AMP-binding enzyme family.</text>
</comment>
<dbReference type="InterPro" id="IPR042099">
    <property type="entry name" value="ANL_N_sf"/>
</dbReference>